<dbReference type="AlphaFoldDB" id="X1VH99"/>
<feature type="non-terminal residue" evidence="2">
    <location>
        <position position="1"/>
    </location>
</feature>
<accession>X1VH99</accession>
<protein>
    <submittedName>
        <fullName evidence="2">Uncharacterized protein</fullName>
    </submittedName>
</protein>
<feature type="compositionally biased region" description="Gly residues" evidence="1">
    <location>
        <begin position="100"/>
        <end position="112"/>
    </location>
</feature>
<gene>
    <name evidence="2" type="ORF">S12H4_58177</name>
</gene>
<organism evidence="2">
    <name type="scientific">marine sediment metagenome</name>
    <dbReference type="NCBI Taxonomy" id="412755"/>
    <lineage>
        <taxon>unclassified sequences</taxon>
        <taxon>metagenomes</taxon>
        <taxon>ecological metagenomes</taxon>
    </lineage>
</organism>
<proteinExistence type="predicted"/>
<name>X1VH99_9ZZZZ</name>
<comment type="caution">
    <text evidence="2">The sequence shown here is derived from an EMBL/GenBank/DDBJ whole genome shotgun (WGS) entry which is preliminary data.</text>
</comment>
<dbReference type="EMBL" id="BARW01037744">
    <property type="protein sequence ID" value="GAJ17762.1"/>
    <property type="molecule type" value="Genomic_DNA"/>
</dbReference>
<evidence type="ECO:0000313" key="2">
    <source>
        <dbReference type="EMBL" id="GAJ17762.1"/>
    </source>
</evidence>
<evidence type="ECO:0000256" key="1">
    <source>
        <dbReference type="SAM" id="MobiDB-lite"/>
    </source>
</evidence>
<feature type="region of interest" description="Disordered" evidence="1">
    <location>
        <begin position="80"/>
        <end position="129"/>
    </location>
</feature>
<reference evidence="2" key="1">
    <citation type="journal article" date="2014" name="Front. Microbiol.">
        <title>High frequency of phylogenetically diverse reductive dehalogenase-homologous genes in deep subseafloor sedimentary metagenomes.</title>
        <authorList>
            <person name="Kawai M."/>
            <person name="Futagami T."/>
            <person name="Toyoda A."/>
            <person name="Takaki Y."/>
            <person name="Nishi S."/>
            <person name="Hori S."/>
            <person name="Arai W."/>
            <person name="Tsubouchi T."/>
            <person name="Morono Y."/>
            <person name="Uchiyama I."/>
            <person name="Ito T."/>
            <person name="Fujiyama A."/>
            <person name="Inagaki F."/>
            <person name="Takami H."/>
        </authorList>
    </citation>
    <scope>NUCLEOTIDE SEQUENCE</scope>
    <source>
        <strain evidence="2">Expedition CK06-06</strain>
    </source>
</reference>
<feature type="compositionally biased region" description="Gly residues" evidence="1">
    <location>
        <begin position="80"/>
        <end position="91"/>
    </location>
</feature>
<sequence>IATVLGNINVFSGGIGIGFGAEPDFALDINPGEVYINGTNAPAGTNNAPDVLTIVGGIGGFGSDVDGGDGADINLTAGTSGGNTGAGGPGSAGDIILTSGDGGDGGPTGGSSGNIELTPGTPGDSPTANYGNVILAKKWRDC</sequence>